<accession>A0A0P0YB56</accession>
<name>A0A0P0YB56_ORYSJ</name>
<dbReference type="EMBL" id="AP014968">
    <property type="protein sequence ID" value="BAT17561.1"/>
    <property type="molecule type" value="Genomic_DNA"/>
</dbReference>
<dbReference type="Gramene" id="Os12t0550800-01">
    <property type="protein sequence ID" value="Os12t0550800-01"/>
    <property type="gene ID" value="Os12g0550800"/>
</dbReference>
<feature type="non-terminal residue" evidence="1">
    <location>
        <position position="1"/>
    </location>
</feature>
<dbReference type="Proteomes" id="UP000059680">
    <property type="component" value="Chromosome 12"/>
</dbReference>
<sequence>STPTNALNGSADEAFTSSKVAVVTGALIEPLLRARYHINWINSRPII</sequence>
<reference evidence="2" key="1">
    <citation type="journal article" date="2005" name="Nature">
        <title>The map-based sequence of the rice genome.</title>
        <authorList>
            <consortium name="International rice genome sequencing project (IRGSP)"/>
            <person name="Matsumoto T."/>
            <person name="Wu J."/>
            <person name="Kanamori H."/>
            <person name="Katayose Y."/>
            <person name="Fujisawa M."/>
            <person name="Namiki N."/>
            <person name="Mizuno H."/>
            <person name="Yamamoto K."/>
            <person name="Antonio B.A."/>
            <person name="Baba T."/>
            <person name="Sakata K."/>
            <person name="Nagamura Y."/>
            <person name="Aoki H."/>
            <person name="Arikawa K."/>
            <person name="Arita K."/>
            <person name="Bito T."/>
            <person name="Chiden Y."/>
            <person name="Fujitsuka N."/>
            <person name="Fukunaka R."/>
            <person name="Hamada M."/>
            <person name="Harada C."/>
            <person name="Hayashi A."/>
            <person name="Hijishita S."/>
            <person name="Honda M."/>
            <person name="Hosokawa S."/>
            <person name="Ichikawa Y."/>
            <person name="Idonuma A."/>
            <person name="Iijima M."/>
            <person name="Ikeda M."/>
            <person name="Ikeno M."/>
            <person name="Ito K."/>
            <person name="Ito S."/>
            <person name="Ito T."/>
            <person name="Ito Y."/>
            <person name="Ito Y."/>
            <person name="Iwabuchi A."/>
            <person name="Kamiya K."/>
            <person name="Karasawa W."/>
            <person name="Kurita K."/>
            <person name="Katagiri S."/>
            <person name="Kikuta A."/>
            <person name="Kobayashi H."/>
            <person name="Kobayashi N."/>
            <person name="Machita K."/>
            <person name="Maehara T."/>
            <person name="Masukawa M."/>
            <person name="Mizubayashi T."/>
            <person name="Mukai Y."/>
            <person name="Nagasaki H."/>
            <person name="Nagata Y."/>
            <person name="Naito S."/>
            <person name="Nakashima M."/>
            <person name="Nakama Y."/>
            <person name="Nakamichi Y."/>
            <person name="Nakamura M."/>
            <person name="Meguro A."/>
            <person name="Negishi M."/>
            <person name="Ohta I."/>
            <person name="Ohta T."/>
            <person name="Okamoto M."/>
            <person name="Ono N."/>
            <person name="Saji S."/>
            <person name="Sakaguchi M."/>
            <person name="Sakai K."/>
            <person name="Shibata M."/>
            <person name="Shimokawa T."/>
            <person name="Song J."/>
            <person name="Takazaki Y."/>
            <person name="Terasawa K."/>
            <person name="Tsugane M."/>
            <person name="Tsuji K."/>
            <person name="Ueda S."/>
            <person name="Waki K."/>
            <person name="Yamagata H."/>
            <person name="Yamamoto M."/>
            <person name="Yamamoto S."/>
            <person name="Yamane H."/>
            <person name="Yoshiki S."/>
            <person name="Yoshihara R."/>
            <person name="Yukawa K."/>
            <person name="Zhong H."/>
            <person name="Yano M."/>
            <person name="Yuan Q."/>
            <person name="Ouyang S."/>
            <person name="Liu J."/>
            <person name="Jones K.M."/>
            <person name="Gansberger K."/>
            <person name="Moffat K."/>
            <person name="Hill J."/>
            <person name="Bera J."/>
            <person name="Fadrosh D."/>
            <person name="Jin S."/>
            <person name="Johri S."/>
            <person name="Kim M."/>
            <person name="Overton L."/>
            <person name="Reardon M."/>
            <person name="Tsitrin T."/>
            <person name="Vuong H."/>
            <person name="Weaver B."/>
            <person name="Ciecko A."/>
            <person name="Tallon L."/>
            <person name="Jackson J."/>
            <person name="Pai G."/>
            <person name="Aken S.V."/>
            <person name="Utterback T."/>
            <person name="Reidmuller S."/>
            <person name="Feldblyum T."/>
            <person name="Hsiao J."/>
            <person name="Zismann V."/>
            <person name="Iobst S."/>
            <person name="de Vazeille A.R."/>
            <person name="Buell C.R."/>
            <person name="Ying K."/>
            <person name="Li Y."/>
            <person name="Lu T."/>
            <person name="Huang Y."/>
            <person name="Zhao Q."/>
            <person name="Feng Q."/>
            <person name="Zhang L."/>
            <person name="Zhu J."/>
            <person name="Weng Q."/>
            <person name="Mu J."/>
            <person name="Lu Y."/>
            <person name="Fan D."/>
            <person name="Liu Y."/>
            <person name="Guan J."/>
            <person name="Zhang Y."/>
            <person name="Yu S."/>
            <person name="Liu X."/>
            <person name="Zhang Y."/>
            <person name="Hong G."/>
            <person name="Han B."/>
            <person name="Choisne N."/>
            <person name="Demange N."/>
            <person name="Orjeda G."/>
            <person name="Samain S."/>
            <person name="Cattolico L."/>
            <person name="Pelletier E."/>
            <person name="Couloux A."/>
            <person name="Segurens B."/>
            <person name="Wincker P."/>
            <person name="D'Hont A."/>
            <person name="Scarpelli C."/>
            <person name="Weissenbach J."/>
            <person name="Salanoubat M."/>
            <person name="Quetier F."/>
            <person name="Yu Y."/>
            <person name="Kim H.R."/>
            <person name="Rambo T."/>
            <person name="Currie J."/>
            <person name="Collura K."/>
            <person name="Luo M."/>
            <person name="Yang T."/>
            <person name="Ammiraju J.S.S."/>
            <person name="Engler F."/>
            <person name="Soderlund C."/>
            <person name="Wing R.A."/>
            <person name="Palmer L.E."/>
            <person name="de la Bastide M."/>
            <person name="Spiegel L."/>
            <person name="Nascimento L."/>
            <person name="Zutavern T."/>
            <person name="O'Shaughnessy A."/>
            <person name="Dike S."/>
            <person name="Dedhia N."/>
            <person name="Preston R."/>
            <person name="Balija V."/>
            <person name="McCombie W.R."/>
            <person name="Chow T."/>
            <person name="Chen H."/>
            <person name="Chung M."/>
            <person name="Chen C."/>
            <person name="Shaw J."/>
            <person name="Wu H."/>
            <person name="Hsiao K."/>
            <person name="Chao Y."/>
            <person name="Chu M."/>
            <person name="Cheng C."/>
            <person name="Hour A."/>
            <person name="Lee P."/>
            <person name="Lin S."/>
            <person name="Lin Y."/>
            <person name="Liou J."/>
            <person name="Liu S."/>
            <person name="Hsing Y."/>
            <person name="Raghuvanshi S."/>
            <person name="Mohanty A."/>
            <person name="Bharti A.K."/>
            <person name="Gaur A."/>
            <person name="Gupta V."/>
            <person name="Kumar D."/>
            <person name="Ravi V."/>
            <person name="Vij S."/>
            <person name="Kapur A."/>
            <person name="Khurana P."/>
            <person name="Khurana P."/>
            <person name="Khurana J.P."/>
            <person name="Tyagi A.K."/>
            <person name="Gaikwad K."/>
            <person name="Singh A."/>
            <person name="Dalal V."/>
            <person name="Srivastava S."/>
            <person name="Dixit A."/>
            <person name="Pal A.K."/>
            <person name="Ghazi I.A."/>
            <person name="Yadav M."/>
            <person name="Pandit A."/>
            <person name="Bhargava A."/>
            <person name="Sureshbabu K."/>
            <person name="Batra K."/>
            <person name="Sharma T.R."/>
            <person name="Mohapatra T."/>
            <person name="Singh N.K."/>
            <person name="Messing J."/>
            <person name="Nelson A.B."/>
            <person name="Fuks G."/>
            <person name="Kavchok S."/>
            <person name="Keizer G."/>
            <person name="Linton E."/>
            <person name="Llaca V."/>
            <person name="Song R."/>
            <person name="Tanyolac B."/>
            <person name="Young S."/>
            <person name="Ho-Il K."/>
            <person name="Hahn J.H."/>
            <person name="Sangsakoo G."/>
            <person name="Vanavichit A."/>
            <person name="de Mattos Luiz.A.T."/>
            <person name="Zimmer P.D."/>
            <person name="Malone G."/>
            <person name="Dellagostin O."/>
            <person name="de Oliveira A.C."/>
            <person name="Bevan M."/>
            <person name="Bancroft I."/>
            <person name="Minx P."/>
            <person name="Cordum H."/>
            <person name="Wilson R."/>
            <person name="Cheng Z."/>
            <person name="Jin W."/>
            <person name="Jiang J."/>
            <person name="Leong S.A."/>
            <person name="Iwama H."/>
            <person name="Gojobori T."/>
            <person name="Itoh T."/>
            <person name="Niimura Y."/>
            <person name="Fujii Y."/>
            <person name="Habara T."/>
            <person name="Sakai H."/>
            <person name="Sato Y."/>
            <person name="Wilson G."/>
            <person name="Kumar K."/>
            <person name="McCouch S."/>
            <person name="Juretic N."/>
            <person name="Hoen D."/>
            <person name="Wright S."/>
            <person name="Bruskiewich R."/>
            <person name="Bureau T."/>
            <person name="Miyao A."/>
            <person name="Hirochika H."/>
            <person name="Nishikawa T."/>
            <person name="Kadowaki K."/>
            <person name="Sugiura M."/>
            <person name="Burr B."/>
            <person name="Sasaki T."/>
        </authorList>
    </citation>
    <scope>NUCLEOTIDE SEQUENCE [LARGE SCALE GENOMIC DNA]</scope>
    <source>
        <strain evidence="2">cv. Nipponbare</strain>
    </source>
</reference>
<evidence type="ECO:0000313" key="1">
    <source>
        <dbReference type="EMBL" id="BAT17561.1"/>
    </source>
</evidence>
<reference evidence="1 2" key="2">
    <citation type="journal article" date="2013" name="Plant Cell Physiol.">
        <title>Rice Annotation Project Database (RAP-DB): an integrative and interactive database for rice genomics.</title>
        <authorList>
            <person name="Sakai H."/>
            <person name="Lee S.S."/>
            <person name="Tanaka T."/>
            <person name="Numa H."/>
            <person name="Kim J."/>
            <person name="Kawahara Y."/>
            <person name="Wakimoto H."/>
            <person name="Yang C.C."/>
            <person name="Iwamoto M."/>
            <person name="Abe T."/>
            <person name="Yamada Y."/>
            <person name="Muto A."/>
            <person name="Inokuchi H."/>
            <person name="Ikemura T."/>
            <person name="Matsumoto T."/>
            <person name="Sasaki T."/>
            <person name="Itoh T."/>
        </authorList>
    </citation>
    <scope>NUCLEOTIDE SEQUENCE [LARGE SCALE GENOMIC DNA]</scope>
    <source>
        <strain evidence="2">cv. Nipponbare</strain>
    </source>
</reference>
<dbReference type="AlphaFoldDB" id="A0A0P0YB56"/>
<proteinExistence type="predicted"/>
<dbReference type="ExpressionAtlas" id="A0A0P0YB56">
    <property type="expression patterns" value="baseline and differential"/>
</dbReference>
<keyword evidence="2" id="KW-1185">Reference proteome</keyword>
<reference evidence="1 2" key="3">
    <citation type="journal article" date="2013" name="Rice">
        <title>Improvement of the Oryza sativa Nipponbare reference genome using next generation sequence and optical map data.</title>
        <authorList>
            <person name="Kawahara Y."/>
            <person name="de la Bastide M."/>
            <person name="Hamilton J.P."/>
            <person name="Kanamori H."/>
            <person name="McCombie W.R."/>
            <person name="Ouyang S."/>
            <person name="Schwartz D.C."/>
            <person name="Tanaka T."/>
            <person name="Wu J."/>
            <person name="Zhou S."/>
            <person name="Childs K.L."/>
            <person name="Davidson R.M."/>
            <person name="Lin H."/>
            <person name="Quesada-Ocampo L."/>
            <person name="Vaillancourt B."/>
            <person name="Sakai H."/>
            <person name="Lee S.S."/>
            <person name="Kim J."/>
            <person name="Numa H."/>
            <person name="Itoh T."/>
            <person name="Buell C.R."/>
            <person name="Matsumoto T."/>
        </authorList>
    </citation>
    <scope>NUCLEOTIDE SEQUENCE [LARGE SCALE GENOMIC DNA]</scope>
    <source>
        <strain evidence="2">cv. Nipponbare</strain>
    </source>
</reference>
<evidence type="ECO:0000313" key="2">
    <source>
        <dbReference type="Proteomes" id="UP000059680"/>
    </source>
</evidence>
<gene>
    <name evidence="1" type="ordered locus">Os12g0550800</name>
    <name evidence="1" type="ORF">OSNPB_120550800</name>
</gene>
<organism evidence="1 2">
    <name type="scientific">Oryza sativa subsp. japonica</name>
    <name type="common">Rice</name>
    <dbReference type="NCBI Taxonomy" id="39947"/>
    <lineage>
        <taxon>Eukaryota</taxon>
        <taxon>Viridiplantae</taxon>
        <taxon>Streptophyta</taxon>
        <taxon>Embryophyta</taxon>
        <taxon>Tracheophyta</taxon>
        <taxon>Spermatophyta</taxon>
        <taxon>Magnoliopsida</taxon>
        <taxon>Liliopsida</taxon>
        <taxon>Poales</taxon>
        <taxon>Poaceae</taxon>
        <taxon>BOP clade</taxon>
        <taxon>Oryzoideae</taxon>
        <taxon>Oryzeae</taxon>
        <taxon>Oryzinae</taxon>
        <taxon>Oryza</taxon>
        <taxon>Oryza sativa</taxon>
    </lineage>
</organism>
<protein>
    <submittedName>
        <fullName evidence="1">Os12g0550800 protein</fullName>
    </submittedName>
</protein>